<name>A0ABP8Z8Z9_9ACTN</name>
<gene>
    <name evidence="9" type="ORF">GCM10023217_20280</name>
</gene>
<dbReference type="EMBL" id="BAABIE010000008">
    <property type="protein sequence ID" value="GAA4749857.1"/>
    <property type="molecule type" value="Genomic_DNA"/>
</dbReference>
<evidence type="ECO:0000256" key="2">
    <source>
        <dbReference type="ARBA" id="ARBA00013190"/>
    </source>
</evidence>
<protein>
    <recommendedName>
        <fullName evidence="2">alcohol dehydrogenase</fullName>
        <ecNumber evidence="2">1.1.1.1</ecNumber>
    </recommendedName>
</protein>
<dbReference type="Proteomes" id="UP001500822">
    <property type="component" value="Unassembled WGS sequence"/>
</dbReference>
<feature type="domain" description="Alcohol dehydrogenase-like N-terminal" evidence="8">
    <location>
        <begin position="30"/>
        <end position="143"/>
    </location>
</feature>
<dbReference type="SUPFAM" id="SSF50129">
    <property type="entry name" value="GroES-like"/>
    <property type="match status" value="1"/>
</dbReference>
<comment type="catalytic activity">
    <reaction evidence="6">
        <text>a secondary alcohol + NAD(+) = a ketone + NADH + H(+)</text>
        <dbReference type="Rhea" id="RHEA:10740"/>
        <dbReference type="ChEBI" id="CHEBI:15378"/>
        <dbReference type="ChEBI" id="CHEBI:17087"/>
        <dbReference type="ChEBI" id="CHEBI:35681"/>
        <dbReference type="ChEBI" id="CHEBI:57540"/>
        <dbReference type="ChEBI" id="CHEBI:57945"/>
        <dbReference type="EC" id="1.1.1.1"/>
    </reaction>
</comment>
<dbReference type="PANTHER" id="PTHR42940">
    <property type="entry name" value="ALCOHOL DEHYDROGENASE 1-RELATED"/>
    <property type="match status" value="1"/>
</dbReference>
<evidence type="ECO:0000256" key="7">
    <source>
        <dbReference type="ARBA" id="ARBA00049243"/>
    </source>
</evidence>
<evidence type="ECO:0000259" key="8">
    <source>
        <dbReference type="Pfam" id="PF08240"/>
    </source>
</evidence>
<comment type="caution">
    <text evidence="9">The sequence shown here is derived from an EMBL/GenBank/DDBJ whole genome shotgun (WGS) entry which is preliminary data.</text>
</comment>
<evidence type="ECO:0000256" key="3">
    <source>
        <dbReference type="ARBA" id="ARBA00022723"/>
    </source>
</evidence>
<accession>A0ABP8Z8Z9</accession>
<comment type="cofactor">
    <cofactor evidence="1">
        <name>Zn(2+)</name>
        <dbReference type="ChEBI" id="CHEBI:29105"/>
    </cofactor>
</comment>
<sequence length="260" mass="26793">MTLPTHMCALHLTDPDVAEIREVPVPTPAADQVLLKVGAAGICHSDLHLLHFPYKVREEPLTMGHEIAGTVVAVGSAVTDVPVGRRCAVYLCWSCGVCRECVSGNENVCLAAGRTAMPPCPGLGPDGGMAEYVAVPARSVVDLGDLPFTQAAPIADAGLTSMHAIAGVADHLRPGATARMVGLGGGVPGVSAEPAGDPGWPWGGSIRKSYGGTRRDLIDVIALARAGKVTAAVETFLLAQARPAFERLDAVRSEGGVLLP</sequence>
<comment type="catalytic activity">
    <reaction evidence="7">
        <text>a primary alcohol + NAD(+) = an aldehyde + NADH + H(+)</text>
        <dbReference type="Rhea" id="RHEA:10736"/>
        <dbReference type="ChEBI" id="CHEBI:15378"/>
        <dbReference type="ChEBI" id="CHEBI:15734"/>
        <dbReference type="ChEBI" id="CHEBI:17478"/>
        <dbReference type="ChEBI" id="CHEBI:57540"/>
        <dbReference type="ChEBI" id="CHEBI:57945"/>
        <dbReference type="EC" id="1.1.1.1"/>
    </reaction>
</comment>
<dbReference type="InterPro" id="IPR002328">
    <property type="entry name" value="ADH_Zn_CS"/>
</dbReference>
<evidence type="ECO:0000256" key="6">
    <source>
        <dbReference type="ARBA" id="ARBA00049164"/>
    </source>
</evidence>
<reference evidence="10" key="1">
    <citation type="journal article" date="2019" name="Int. J. Syst. Evol. Microbiol.">
        <title>The Global Catalogue of Microorganisms (GCM) 10K type strain sequencing project: providing services to taxonomists for standard genome sequencing and annotation.</title>
        <authorList>
            <consortium name="The Broad Institute Genomics Platform"/>
            <consortium name="The Broad Institute Genome Sequencing Center for Infectious Disease"/>
            <person name="Wu L."/>
            <person name="Ma J."/>
        </authorList>
    </citation>
    <scope>NUCLEOTIDE SEQUENCE [LARGE SCALE GENOMIC DNA]</scope>
    <source>
        <strain evidence="10">JCM 18077</strain>
    </source>
</reference>
<keyword evidence="5" id="KW-0560">Oxidoreductase</keyword>
<dbReference type="EC" id="1.1.1.1" evidence="2"/>
<dbReference type="Gene3D" id="3.90.180.10">
    <property type="entry name" value="Medium-chain alcohol dehydrogenases, catalytic domain"/>
    <property type="match status" value="1"/>
</dbReference>
<evidence type="ECO:0000256" key="5">
    <source>
        <dbReference type="ARBA" id="ARBA00023002"/>
    </source>
</evidence>
<keyword evidence="10" id="KW-1185">Reference proteome</keyword>
<dbReference type="InterPro" id="IPR013154">
    <property type="entry name" value="ADH-like_N"/>
</dbReference>
<proteinExistence type="predicted"/>
<dbReference type="PANTHER" id="PTHR42940:SF8">
    <property type="entry name" value="VACUOLAR PROTEIN SORTING-ASSOCIATED PROTEIN 11"/>
    <property type="match status" value="1"/>
</dbReference>
<dbReference type="PROSITE" id="PS00059">
    <property type="entry name" value="ADH_ZINC"/>
    <property type="match status" value="1"/>
</dbReference>
<keyword evidence="4" id="KW-0862">Zinc</keyword>
<organism evidence="9 10">
    <name type="scientific">Gordonia alkaliphila</name>
    <dbReference type="NCBI Taxonomy" id="1053547"/>
    <lineage>
        <taxon>Bacteria</taxon>
        <taxon>Bacillati</taxon>
        <taxon>Actinomycetota</taxon>
        <taxon>Actinomycetes</taxon>
        <taxon>Mycobacteriales</taxon>
        <taxon>Gordoniaceae</taxon>
        <taxon>Gordonia</taxon>
    </lineage>
</organism>
<evidence type="ECO:0000256" key="1">
    <source>
        <dbReference type="ARBA" id="ARBA00001947"/>
    </source>
</evidence>
<dbReference type="Pfam" id="PF08240">
    <property type="entry name" value="ADH_N"/>
    <property type="match status" value="1"/>
</dbReference>
<dbReference type="InterPro" id="IPR011032">
    <property type="entry name" value="GroES-like_sf"/>
</dbReference>
<evidence type="ECO:0000313" key="10">
    <source>
        <dbReference type="Proteomes" id="UP001500822"/>
    </source>
</evidence>
<evidence type="ECO:0000313" key="9">
    <source>
        <dbReference type="EMBL" id="GAA4749857.1"/>
    </source>
</evidence>
<keyword evidence="3" id="KW-0479">Metal-binding</keyword>
<evidence type="ECO:0000256" key="4">
    <source>
        <dbReference type="ARBA" id="ARBA00022833"/>
    </source>
</evidence>
<dbReference type="Gene3D" id="3.40.50.720">
    <property type="entry name" value="NAD(P)-binding Rossmann-like Domain"/>
    <property type="match status" value="1"/>
</dbReference>